<protein>
    <recommendedName>
        <fullName evidence="2">DUF7888 domain-containing protein</fullName>
    </recommendedName>
</protein>
<evidence type="ECO:0000259" key="2">
    <source>
        <dbReference type="Pfam" id="PF25411"/>
    </source>
</evidence>
<proteinExistence type="predicted"/>
<dbReference type="AlphaFoldDB" id="A0AAD9MDV9"/>
<dbReference type="PANTHER" id="PTHR40845">
    <property type="match status" value="1"/>
</dbReference>
<dbReference type="PANTHER" id="PTHR40845:SF1">
    <property type="match status" value="1"/>
</dbReference>
<dbReference type="InterPro" id="IPR057210">
    <property type="entry name" value="DUF7888"/>
</dbReference>
<accession>A0AAD9MDV9</accession>
<feature type="compositionally biased region" description="Polar residues" evidence="1">
    <location>
        <begin position="82"/>
        <end position="95"/>
    </location>
</feature>
<feature type="domain" description="DUF7888" evidence="2">
    <location>
        <begin position="122"/>
        <end position="229"/>
    </location>
</feature>
<dbReference type="Pfam" id="PF25411">
    <property type="entry name" value="DUF7888"/>
    <property type="match status" value="1"/>
</dbReference>
<feature type="region of interest" description="Disordered" evidence="1">
    <location>
        <begin position="82"/>
        <end position="103"/>
    </location>
</feature>
<sequence>MTKYRVFHSSYRLERARPGTRVEDGTIEAFSQLTVGSFTRGIFTPMEEEEMDGAIEAMMKTAPGRAIEDTVTGLSLLVEVSPGSQEQPVSRSKYSPESFAHGRRDEPVPFADELWGLLKLAAAAGIAIGIAALVQDKGKWTARREAFTKKTVQAMWDEKQQDATAAGLVAASVCYNKRWDASNPSLIGGKESHKLVLWPLHTTYDCFFVIPPNTVFLHGDGGYINLALRRIFVDGSRLKLSGLAIIEELNDIG</sequence>
<evidence type="ECO:0000256" key="1">
    <source>
        <dbReference type="SAM" id="MobiDB-lite"/>
    </source>
</evidence>
<name>A0AAD9MDV9_9PEZI</name>
<gene>
    <name evidence="3" type="ORF">P8C59_007769</name>
</gene>
<comment type="caution">
    <text evidence="3">The sequence shown here is derived from an EMBL/GenBank/DDBJ whole genome shotgun (WGS) entry which is preliminary data.</text>
</comment>
<evidence type="ECO:0000313" key="3">
    <source>
        <dbReference type="EMBL" id="KAK2073484.1"/>
    </source>
</evidence>
<keyword evidence="4" id="KW-1185">Reference proteome</keyword>
<reference evidence="3" key="1">
    <citation type="journal article" date="2023" name="Mol. Plant Microbe Interact.">
        <title>Elucidating the Obligate Nature and Biological Capacity of an Invasive Fungal Corn Pathogen.</title>
        <authorList>
            <person name="MacCready J.S."/>
            <person name="Roggenkamp E.M."/>
            <person name="Gdanetz K."/>
            <person name="Chilvers M.I."/>
        </authorList>
    </citation>
    <scope>NUCLEOTIDE SEQUENCE</scope>
    <source>
        <strain evidence="3">PM02</strain>
    </source>
</reference>
<dbReference type="Proteomes" id="UP001217918">
    <property type="component" value="Unassembled WGS sequence"/>
</dbReference>
<dbReference type="EMBL" id="JAQQPM010000007">
    <property type="protein sequence ID" value="KAK2073484.1"/>
    <property type="molecule type" value="Genomic_DNA"/>
</dbReference>
<evidence type="ECO:0000313" key="4">
    <source>
        <dbReference type="Proteomes" id="UP001217918"/>
    </source>
</evidence>
<organism evidence="3 4">
    <name type="scientific">Phyllachora maydis</name>
    <dbReference type="NCBI Taxonomy" id="1825666"/>
    <lineage>
        <taxon>Eukaryota</taxon>
        <taxon>Fungi</taxon>
        <taxon>Dikarya</taxon>
        <taxon>Ascomycota</taxon>
        <taxon>Pezizomycotina</taxon>
        <taxon>Sordariomycetes</taxon>
        <taxon>Sordariomycetidae</taxon>
        <taxon>Phyllachorales</taxon>
        <taxon>Phyllachoraceae</taxon>
        <taxon>Phyllachora</taxon>
    </lineage>
</organism>